<evidence type="ECO:0000256" key="3">
    <source>
        <dbReference type="ARBA" id="ARBA00044516"/>
    </source>
</evidence>
<feature type="binding site" evidence="6">
    <location>
        <position position="271"/>
    </location>
    <ligand>
        <name>Ca(2+)</name>
        <dbReference type="ChEBI" id="CHEBI:29108"/>
        <label>1</label>
    </ligand>
</feature>
<keyword evidence="6" id="KW-0479">Metal-binding</keyword>
<dbReference type="KEGG" id="zpl:ZBT109_0692"/>
<dbReference type="SUPFAM" id="SSF75005">
    <property type="entry name" value="Arabinanase/levansucrase/invertase"/>
    <property type="match status" value="1"/>
</dbReference>
<evidence type="ECO:0000256" key="9">
    <source>
        <dbReference type="SAM" id="MobiDB-lite"/>
    </source>
</evidence>
<feature type="active site" description="Proton donor/acceptor" evidence="4">
    <location>
        <position position="304"/>
    </location>
</feature>
<proteinExistence type="inferred from homology"/>
<comment type="cofactor">
    <cofactor evidence="6">
        <name>Ca(2+)</name>
        <dbReference type="ChEBI" id="CHEBI:29108"/>
    </cofactor>
</comment>
<dbReference type="SMR" id="A0A348HCW6"/>
<dbReference type="InterPro" id="IPR023296">
    <property type="entry name" value="Glyco_hydro_beta-prop_sf"/>
</dbReference>
<evidence type="ECO:0000256" key="5">
    <source>
        <dbReference type="PIRSR" id="PIRSR603469-2"/>
    </source>
</evidence>
<reference evidence="10 11" key="1">
    <citation type="submission" date="2018-09" db="EMBL/GenBank/DDBJ databases">
        <title>Zymobacter palmae IAM14233 (=T109) whole genome analysis.</title>
        <authorList>
            <person name="Yanase H."/>
        </authorList>
    </citation>
    <scope>NUCLEOTIDE SEQUENCE [LARGE SCALE GENOMIC DNA]</scope>
    <source>
        <strain evidence="10 11">IAM14233</strain>
    </source>
</reference>
<feature type="site" description="Transition state stabilizer" evidence="7">
    <location>
        <position position="217"/>
    </location>
</feature>
<keyword evidence="6" id="KW-0106">Calcium</keyword>
<accession>A0A348HCW6</accession>
<dbReference type="GO" id="GO:0009758">
    <property type="term" value="P:carbohydrate utilization"/>
    <property type="evidence" value="ECO:0007669"/>
    <property type="project" value="InterPro"/>
</dbReference>
<dbReference type="Gene3D" id="2.115.10.20">
    <property type="entry name" value="Glycosyl hydrolase domain, family 43"/>
    <property type="match status" value="1"/>
</dbReference>
<evidence type="ECO:0000256" key="6">
    <source>
        <dbReference type="PIRSR" id="PIRSR603469-3"/>
    </source>
</evidence>
<evidence type="ECO:0000256" key="8">
    <source>
        <dbReference type="RuleBase" id="RU361220"/>
    </source>
</evidence>
<feature type="compositionally biased region" description="Basic and acidic residues" evidence="9">
    <location>
        <begin position="193"/>
        <end position="205"/>
    </location>
</feature>
<organism evidence="10 11">
    <name type="scientific">Zymobacter palmae</name>
    <dbReference type="NCBI Taxonomy" id="33074"/>
    <lineage>
        <taxon>Bacteria</taxon>
        <taxon>Pseudomonadati</taxon>
        <taxon>Pseudomonadota</taxon>
        <taxon>Gammaproteobacteria</taxon>
        <taxon>Oceanospirillales</taxon>
        <taxon>Halomonadaceae</taxon>
        <taxon>Zymobacter group</taxon>
        <taxon>Zymobacter</taxon>
    </lineage>
</organism>
<evidence type="ECO:0000256" key="7">
    <source>
        <dbReference type="PIRSR" id="PIRSR603469-4"/>
    </source>
</evidence>
<sequence>MTTSTTTNATTQPSHWTRETAARIQASSTNTFPPFNLAKVLPLMPGYHVWDSWFVMTEAGQIASVKGFKVLIALVRPVEDNESANARIAYFYSADGEHYTPGGFLFESKLYDDCQEWSGSTVLRDDGRLQTFYTLAQSVELNGNWQTRQRFATALQPLSSTGGKLIISAPTYHDVLAEPDGVYYETAEQASLRESHYPTAHDRSLGSDQSENSCFRDPHKYVDPHTGKHYLLFEANTATALCPAGSVKRDYIGSNDFEPDYQPTIDDLKANGCVGVLELQDEDCTHGEFLPPWLTANLVTDEIERINIIDHDDHVYLFVVGHGNKNTLVTHYPALSNRDYLLGFRADHFLGSLTPLNDSGVVVQQKSLGAPYQGQEQNTQYVYSWMLIPTHNPDVFDCISYANYSFDTATGQSKAVKTAGPTVQVWLKGLESRVVGMKYTILPLPDSAEKSTRDSMESITTA</sequence>
<dbReference type="Pfam" id="PF02435">
    <property type="entry name" value="Glyco_hydro_68"/>
    <property type="match status" value="1"/>
</dbReference>
<feature type="binding site" evidence="5">
    <location>
        <position position="118"/>
    </location>
    <ligand>
        <name>substrate</name>
    </ligand>
</feature>
<feature type="binding site" evidence="5">
    <location>
        <begin position="216"/>
        <end position="217"/>
    </location>
    <ligand>
        <name>substrate</name>
    </ligand>
</feature>
<dbReference type="RefSeq" id="WP_169734002.1">
    <property type="nucleotide sequence ID" value="NZ_AP018933.1"/>
</dbReference>
<dbReference type="STRING" id="1123510.GCA_000620025_02011"/>
<comment type="catalytic activity">
    <reaction evidence="2">
        <text>[6)-beta-D-fructofuranosyl-(2-&gt;](n) alpha-D-glucopyranoside + sucrose = [6)-beta-D-fructofuranosyl-(2-&gt;](n+1) alpha-D-glucopyranoside + D-glucose</text>
        <dbReference type="Rhea" id="RHEA:13653"/>
        <dbReference type="Rhea" id="RHEA-COMP:13093"/>
        <dbReference type="Rhea" id="RHEA-COMP:13094"/>
        <dbReference type="ChEBI" id="CHEBI:4167"/>
        <dbReference type="ChEBI" id="CHEBI:17992"/>
        <dbReference type="ChEBI" id="CHEBI:134464"/>
        <dbReference type="EC" id="2.4.1.10"/>
    </reaction>
</comment>
<feature type="binding site" evidence="5">
    <location>
        <begin position="302"/>
        <end position="304"/>
    </location>
    <ligand>
        <name>substrate</name>
    </ligand>
</feature>
<feature type="region of interest" description="Disordered" evidence="9">
    <location>
        <begin position="193"/>
        <end position="212"/>
    </location>
</feature>
<dbReference type="AlphaFoldDB" id="A0A348HCW6"/>
<dbReference type="GO" id="GO:0050053">
    <property type="term" value="F:levansucrase activity"/>
    <property type="evidence" value="ECO:0007669"/>
    <property type="project" value="UniProtKB-EC"/>
</dbReference>
<dbReference type="GO" id="GO:0046872">
    <property type="term" value="F:metal ion binding"/>
    <property type="evidence" value="ECO:0007669"/>
    <property type="project" value="UniProtKB-KW"/>
</dbReference>
<dbReference type="Proteomes" id="UP000267342">
    <property type="component" value="Chromosome"/>
</dbReference>
<evidence type="ECO:0000313" key="11">
    <source>
        <dbReference type="Proteomes" id="UP000267342"/>
    </source>
</evidence>
<feature type="binding site" evidence="5">
    <location>
        <position position="50"/>
    </location>
    <ligand>
        <name>substrate</name>
    </ligand>
</feature>
<evidence type="ECO:0000256" key="2">
    <source>
        <dbReference type="ARBA" id="ARBA00044462"/>
    </source>
</evidence>
<evidence type="ECO:0000256" key="4">
    <source>
        <dbReference type="PIRSR" id="PIRSR603469-1"/>
    </source>
</evidence>
<name>A0A348HCW6_9GAMM</name>
<evidence type="ECO:0000256" key="1">
    <source>
        <dbReference type="ARBA" id="ARBA00006775"/>
    </source>
</evidence>
<feature type="active site" description="Nucleophile" evidence="4">
    <location>
        <position position="51"/>
    </location>
</feature>
<feature type="binding site" evidence="6">
    <location>
        <position position="301"/>
    </location>
    <ligand>
        <name>Ca(2+)</name>
        <dbReference type="ChEBI" id="CHEBI:29108"/>
        <label>1</label>
    </ligand>
</feature>
<comment type="similarity">
    <text evidence="1 8">Belongs to the glycosyl hydrolase 68 family.</text>
</comment>
<protein>
    <recommendedName>
        <fullName evidence="3">levansucrase</fullName>
        <ecNumber evidence="3">2.4.1.10</ecNumber>
    </recommendedName>
</protein>
<keyword evidence="11" id="KW-1185">Reference proteome</keyword>
<gene>
    <name evidence="10" type="ORF">ZBT109_0692</name>
</gene>
<dbReference type="EC" id="2.4.1.10" evidence="3"/>
<dbReference type="EMBL" id="AP018933">
    <property type="protein sequence ID" value="BBG29468.1"/>
    <property type="molecule type" value="Genomic_DNA"/>
</dbReference>
<evidence type="ECO:0000313" key="10">
    <source>
        <dbReference type="EMBL" id="BBG29468.1"/>
    </source>
</evidence>
<dbReference type="InterPro" id="IPR003469">
    <property type="entry name" value="Glyco_hydro_68"/>
</dbReference>